<evidence type="ECO:0000313" key="4">
    <source>
        <dbReference type="EMBL" id="PYF42657.1"/>
    </source>
</evidence>
<feature type="binding site" evidence="3">
    <location>
        <position position="129"/>
    </location>
    <ligand>
        <name>a divalent metal cation</name>
        <dbReference type="ChEBI" id="CHEBI:60240"/>
        <label>2</label>
    </ligand>
</feature>
<dbReference type="Proteomes" id="UP000247715">
    <property type="component" value="Unassembled WGS sequence"/>
</dbReference>
<keyword evidence="1 3" id="KW-0479">Metal-binding</keyword>
<dbReference type="GO" id="GO:0046872">
    <property type="term" value="F:metal ion binding"/>
    <property type="evidence" value="ECO:0007669"/>
    <property type="project" value="UniProtKB-KW"/>
</dbReference>
<dbReference type="PANTHER" id="PTHR46124">
    <property type="entry name" value="D-AMINOACYL-TRNA DEACYLASE"/>
    <property type="match status" value="1"/>
</dbReference>
<dbReference type="GO" id="GO:0005829">
    <property type="term" value="C:cytosol"/>
    <property type="evidence" value="ECO:0007669"/>
    <property type="project" value="TreeGrafter"/>
</dbReference>
<protein>
    <submittedName>
        <fullName evidence="4">TatD DNase family protein</fullName>
    </submittedName>
</protein>
<reference evidence="4 5" key="1">
    <citation type="submission" date="2018-06" db="EMBL/GenBank/DDBJ databases">
        <title>Genomic Encyclopedia of Archaeal and Bacterial Type Strains, Phase II (KMG-II): from individual species to whole genera.</title>
        <authorList>
            <person name="Goeker M."/>
        </authorList>
    </citation>
    <scope>NUCLEOTIDE SEQUENCE [LARGE SCALE GENOMIC DNA]</scope>
    <source>
        <strain evidence="4 5">ATCC 29103</strain>
    </source>
</reference>
<dbReference type="InterPro" id="IPR015991">
    <property type="entry name" value="TatD/YcfH-like"/>
</dbReference>
<evidence type="ECO:0000256" key="3">
    <source>
        <dbReference type="PIRSR" id="PIRSR005902-1"/>
    </source>
</evidence>
<feature type="binding site" evidence="3">
    <location>
        <position position="154"/>
    </location>
    <ligand>
        <name>a divalent metal cation</name>
        <dbReference type="ChEBI" id="CHEBI:60240"/>
        <label>2</label>
    </ligand>
</feature>
<dbReference type="SUPFAM" id="SSF51556">
    <property type="entry name" value="Metallo-dependent hydrolases"/>
    <property type="match status" value="1"/>
</dbReference>
<proteinExistence type="predicted"/>
<dbReference type="GO" id="GO:0016788">
    <property type="term" value="F:hydrolase activity, acting on ester bonds"/>
    <property type="evidence" value="ECO:0007669"/>
    <property type="project" value="InterPro"/>
</dbReference>
<keyword evidence="2" id="KW-0378">Hydrolase</keyword>
<dbReference type="Gene3D" id="3.20.20.140">
    <property type="entry name" value="Metal-dependent hydrolases"/>
    <property type="match status" value="1"/>
</dbReference>
<dbReference type="PIRSF" id="PIRSF005902">
    <property type="entry name" value="DNase_TatD"/>
    <property type="match status" value="1"/>
</dbReference>
<dbReference type="FunFam" id="3.20.20.140:FF:000005">
    <property type="entry name" value="TatD family hydrolase"/>
    <property type="match status" value="1"/>
</dbReference>
<name>A0A318U7H2_9BACT</name>
<dbReference type="GO" id="GO:0004536">
    <property type="term" value="F:DNA nuclease activity"/>
    <property type="evidence" value="ECO:0007669"/>
    <property type="project" value="InterPro"/>
</dbReference>
<feature type="binding site" evidence="3">
    <location>
        <position position="205"/>
    </location>
    <ligand>
        <name>a divalent metal cation</name>
        <dbReference type="ChEBI" id="CHEBI:60240"/>
        <label>1</label>
    </ligand>
</feature>
<comment type="caution">
    <text evidence="4">The sequence shown here is derived from an EMBL/GenBank/DDBJ whole genome shotgun (WGS) entry which is preliminary data.</text>
</comment>
<feature type="binding site" evidence="3">
    <location>
        <position position="92"/>
    </location>
    <ligand>
        <name>a divalent metal cation</name>
        <dbReference type="ChEBI" id="CHEBI:60240"/>
        <label>1</label>
    </ligand>
</feature>
<evidence type="ECO:0000256" key="1">
    <source>
        <dbReference type="ARBA" id="ARBA00022723"/>
    </source>
</evidence>
<accession>A0A318U7H2</accession>
<dbReference type="AlphaFoldDB" id="A0A318U7H2"/>
<dbReference type="Pfam" id="PF01026">
    <property type="entry name" value="TatD_DNase"/>
    <property type="match status" value="1"/>
</dbReference>
<feature type="binding site" evidence="3">
    <location>
        <position position="11"/>
    </location>
    <ligand>
        <name>a divalent metal cation</name>
        <dbReference type="ChEBI" id="CHEBI:60240"/>
        <label>1</label>
    </ligand>
</feature>
<dbReference type="RefSeq" id="WP_110858340.1">
    <property type="nucleotide sequence ID" value="NZ_LS991949.1"/>
</dbReference>
<dbReference type="PANTHER" id="PTHR46124:SF2">
    <property type="entry name" value="D-AMINOACYL-TRNA DEACYLASE"/>
    <property type="match status" value="1"/>
</dbReference>
<dbReference type="EMBL" id="QKLP01000007">
    <property type="protein sequence ID" value="PYF42657.1"/>
    <property type="molecule type" value="Genomic_DNA"/>
</dbReference>
<sequence length="256" mass="29532">MNFKYIDIHTHPFKEYYEQPYQVVTEWKNQDMEKIFIVGTSKEDCIELLELCKKDSNFMHPIIGIHPTLAKGKEDGEFLESIITKDVIAIGEIGLDYHYDDSPSKEIQIQSFLAQLEVANKNNLVAMLHIRDALEDAFSIITKKEYANIKIVLHSFGGDLEFVKKLLPFKNIYFSISGVVTFKNAKSLQEAVTFIPIDRIFCETDTPYLAPMPMRGKPNISPYVKYTYEYIAKLKNIDKKAFVDQVRKNIKNVFGV</sequence>
<feature type="binding site" evidence="3">
    <location>
        <position position="9"/>
    </location>
    <ligand>
        <name>a divalent metal cation</name>
        <dbReference type="ChEBI" id="CHEBI:60240"/>
        <label>1</label>
    </ligand>
</feature>
<dbReference type="NCBIfam" id="TIGR00010">
    <property type="entry name" value="YchF/TatD family DNA exonuclease"/>
    <property type="match status" value="1"/>
</dbReference>
<dbReference type="InterPro" id="IPR032466">
    <property type="entry name" value="Metal_Hydrolase"/>
</dbReference>
<evidence type="ECO:0000256" key="2">
    <source>
        <dbReference type="ARBA" id="ARBA00022801"/>
    </source>
</evidence>
<evidence type="ECO:0000313" key="5">
    <source>
        <dbReference type="Proteomes" id="UP000247715"/>
    </source>
</evidence>
<dbReference type="CDD" id="cd01310">
    <property type="entry name" value="TatD_DNAse"/>
    <property type="match status" value="1"/>
</dbReference>
<dbReference type="InterPro" id="IPR001130">
    <property type="entry name" value="TatD-like"/>
</dbReference>
<gene>
    <name evidence="4" type="ORF">BCF88_10731</name>
</gene>
<organism evidence="4 5">
    <name type="scientific">Metamycoplasma alkalescens</name>
    <dbReference type="NCBI Taxonomy" id="45363"/>
    <lineage>
        <taxon>Bacteria</taxon>
        <taxon>Bacillati</taxon>
        <taxon>Mycoplasmatota</taxon>
        <taxon>Mycoplasmoidales</taxon>
        <taxon>Metamycoplasmataceae</taxon>
        <taxon>Metamycoplasma</taxon>
    </lineage>
</organism>